<dbReference type="GO" id="GO:0015012">
    <property type="term" value="P:heparan sulfate proteoglycan biosynthetic process"/>
    <property type="evidence" value="ECO:0007669"/>
    <property type="project" value="TreeGrafter"/>
</dbReference>
<keyword evidence="5" id="KW-0812">Transmembrane</keyword>
<dbReference type="PANTHER" id="PTHR46025">
    <property type="entry name" value="XYLOSYLTRANSFERASE OXT"/>
    <property type="match status" value="1"/>
</dbReference>
<evidence type="ECO:0000256" key="9">
    <source>
        <dbReference type="ARBA" id="ARBA00022989"/>
    </source>
</evidence>
<evidence type="ECO:0000256" key="10">
    <source>
        <dbReference type="ARBA" id="ARBA00023034"/>
    </source>
</evidence>
<protein>
    <recommendedName>
        <fullName evidence="14">Peptide O-xylosyltransferase</fullName>
    </recommendedName>
</protein>
<dbReference type="GO" id="GO:0046872">
    <property type="term" value="F:metal ion binding"/>
    <property type="evidence" value="ECO:0007669"/>
    <property type="project" value="UniProtKB-KW"/>
</dbReference>
<evidence type="ECO:0000256" key="7">
    <source>
        <dbReference type="ARBA" id="ARBA00022824"/>
    </source>
</evidence>
<evidence type="ECO:0000313" key="15">
    <source>
        <dbReference type="EMBL" id="UZF46292.1"/>
    </source>
</evidence>
<evidence type="ECO:0000256" key="8">
    <source>
        <dbReference type="ARBA" id="ARBA00022968"/>
    </source>
</evidence>
<dbReference type="Pfam" id="PF02485">
    <property type="entry name" value="Branch"/>
    <property type="match status" value="1"/>
</dbReference>
<dbReference type="GO" id="GO:0030158">
    <property type="term" value="F:protein xylosyltransferase activity"/>
    <property type="evidence" value="ECO:0007669"/>
    <property type="project" value="InterPro"/>
</dbReference>
<accession>A0AA46WY68</accession>
<evidence type="ECO:0000256" key="5">
    <source>
        <dbReference type="ARBA" id="ARBA00022692"/>
    </source>
</evidence>
<name>A0AA46WY68_RHORH</name>
<evidence type="ECO:0000256" key="14">
    <source>
        <dbReference type="ARBA" id="ARBA00042865"/>
    </source>
</evidence>
<sequence length="296" mass="32794">MSVRAAVLIQAHRHPELFRTLVDSLRHPAIDIYLHIDATSDLEPFEDAVPEDDAVTYLRGAQRVDVHWGGLSQIEAMLALVRAARATGRDYDRFALLSGSDIRVAPLDDILTAWASSTEFLRLDRCLTAPGMCFPARVSRRHFPDRPGGVLQHVSGRIPRRVDTTVDLHQGSQWWALTAAAVDHVTTFLDRHPSWLRFHRHTFCPDEIVVHSILAASPLRDRIAQDHTAGTDTDRLADPLHGMHYIDWSDPLAANPRLLTPADAPVLLASGAFFARKADPATAAELVAALRQETAT</sequence>
<keyword evidence="3" id="KW-0328">Glycosyltransferase</keyword>
<proteinExistence type="predicted"/>
<keyword evidence="4" id="KW-0808">Transferase</keyword>
<dbReference type="RefSeq" id="WP_179161759.1">
    <property type="nucleotide sequence ID" value="NZ_CP083974.1"/>
</dbReference>
<dbReference type="Proteomes" id="UP001162740">
    <property type="component" value="Chromosome"/>
</dbReference>
<evidence type="ECO:0000256" key="2">
    <source>
        <dbReference type="ARBA" id="ARBA00004648"/>
    </source>
</evidence>
<keyword evidence="12" id="KW-1015">Disulfide bond</keyword>
<dbReference type="InterPro" id="IPR043538">
    <property type="entry name" value="XYLT"/>
</dbReference>
<evidence type="ECO:0000256" key="13">
    <source>
        <dbReference type="ARBA" id="ARBA00023180"/>
    </source>
</evidence>
<evidence type="ECO:0000256" key="11">
    <source>
        <dbReference type="ARBA" id="ARBA00023136"/>
    </source>
</evidence>
<dbReference type="AlphaFoldDB" id="A0AA46WY68"/>
<dbReference type="PANTHER" id="PTHR46025:SF3">
    <property type="entry name" value="XYLOSYLTRANSFERASE OXT"/>
    <property type="match status" value="1"/>
</dbReference>
<keyword evidence="11" id="KW-0472">Membrane</keyword>
<organism evidence="15 16">
    <name type="scientific">Rhodococcus rhodochrous</name>
    <dbReference type="NCBI Taxonomy" id="1829"/>
    <lineage>
        <taxon>Bacteria</taxon>
        <taxon>Bacillati</taxon>
        <taxon>Actinomycetota</taxon>
        <taxon>Actinomycetes</taxon>
        <taxon>Mycobacteriales</taxon>
        <taxon>Nocardiaceae</taxon>
        <taxon>Rhodococcus</taxon>
    </lineage>
</organism>
<comment type="subcellular location">
    <subcellularLocation>
        <location evidence="2">Endoplasmic reticulum membrane</location>
        <topology evidence="2">Single-pass type II membrane protein</topology>
    </subcellularLocation>
    <subcellularLocation>
        <location evidence="1">Golgi apparatus membrane</location>
        <topology evidence="1">Single-pass type II membrane protein</topology>
    </subcellularLocation>
</comment>
<keyword evidence="6" id="KW-0479">Metal-binding</keyword>
<dbReference type="InterPro" id="IPR003406">
    <property type="entry name" value="Glyco_trans_14"/>
</dbReference>
<evidence type="ECO:0000256" key="4">
    <source>
        <dbReference type="ARBA" id="ARBA00022679"/>
    </source>
</evidence>
<evidence type="ECO:0000256" key="12">
    <source>
        <dbReference type="ARBA" id="ARBA00023157"/>
    </source>
</evidence>
<evidence type="ECO:0000256" key="1">
    <source>
        <dbReference type="ARBA" id="ARBA00004323"/>
    </source>
</evidence>
<keyword evidence="9" id="KW-1133">Transmembrane helix</keyword>
<gene>
    <name evidence="15" type="ORF">KUM34_006340</name>
</gene>
<keyword evidence="13" id="KW-0325">Glycoprotein</keyword>
<evidence type="ECO:0000313" key="16">
    <source>
        <dbReference type="Proteomes" id="UP001162740"/>
    </source>
</evidence>
<keyword evidence="7" id="KW-0256">Endoplasmic reticulum</keyword>
<dbReference type="EMBL" id="CP083974">
    <property type="protein sequence ID" value="UZF46292.1"/>
    <property type="molecule type" value="Genomic_DNA"/>
</dbReference>
<dbReference type="GO" id="GO:0050650">
    <property type="term" value="P:chondroitin sulfate proteoglycan biosynthetic process"/>
    <property type="evidence" value="ECO:0007669"/>
    <property type="project" value="TreeGrafter"/>
</dbReference>
<evidence type="ECO:0000256" key="3">
    <source>
        <dbReference type="ARBA" id="ARBA00022676"/>
    </source>
</evidence>
<dbReference type="GO" id="GO:0016020">
    <property type="term" value="C:membrane"/>
    <property type="evidence" value="ECO:0007669"/>
    <property type="project" value="InterPro"/>
</dbReference>
<reference evidence="15 16" key="1">
    <citation type="journal article" date="2021" name="Front. Microbiol.">
        <title>Bacterial Transformation of Aromatic Monomers in Softwood Black Liquor.</title>
        <authorList>
            <person name="Navas L.E."/>
            <person name="Dexter G."/>
            <person name="Liu J."/>
            <person name="Levy-Booth D."/>
            <person name="Cho M."/>
            <person name="Jang S.K."/>
            <person name="Mansfield S.D."/>
            <person name="Renneckar S."/>
            <person name="Mohn W.W."/>
            <person name="Eltis L.D."/>
        </authorList>
    </citation>
    <scope>NUCLEOTIDE SEQUENCE [LARGE SCALE GENOMIC DNA]</scope>
    <source>
        <strain evidence="15 16">GD02</strain>
    </source>
</reference>
<evidence type="ECO:0000256" key="6">
    <source>
        <dbReference type="ARBA" id="ARBA00022723"/>
    </source>
</evidence>
<keyword evidence="8" id="KW-0735">Signal-anchor</keyword>
<keyword evidence="10" id="KW-0333">Golgi apparatus</keyword>